<dbReference type="AlphaFoldDB" id="G8ZXH0"/>
<evidence type="ECO:0000313" key="3">
    <source>
        <dbReference type="Proteomes" id="UP000005627"/>
    </source>
</evidence>
<dbReference type="STRING" id="1076872.G8ZXH0"/>
<sequence length="436" mass="50098">MSAILYNTNSSLIPKFQKYRQHRELPGVAKLGSQQGTANNGSDLDLPFESAHEKNSDAYLQDLCSSVYPQLLHQRVCKLSPAVDLPVHAFMCLIWKNFVTSWYGVKIPTSDDKFMVQLFELVEEIVSRMKKVDFRYESFLTDDLPLLLSQHIRTMRICLREDDVFRRYCQLTSYEEGYYPQTVTNYILSSVRCESTLQTSFLQALFNNLLLGKVLDKITEPYFVVAAIDKICEVRGTRPAKNGFKQWSFQDFKSSIAKVGKTIALMTSMNKDSKTKLSRPFPYIGAFSLFVDVLKLPERKPFLYAFGKTVQYWSAKSKSLNAIMQNLFFNILSRFFKKNDTRTLFVSLRSMLFPNDNKLGPGKEIPVGGEFKKFVDASIEKQWQSIRSRWVNQVLGIDRSGIQELNEVITKDKRCNRLLVIRILDCLLAQTSTKGA</sequence>
<proteinExistence type="predicted"/>
<organism evidence="2 3">
    <name type="scientific">Torulaspora delbrueckii</name>
    <name type="common">Yeast</name>
    <name type="synonym">Candida colliculosa</name>
    <dbReference type="NCBI Taxonomy" id="4950"/>
    <lineage>
        <taxon>Eukaryota</taxon>
        <taxon>Fungi</taxon>
        <taxon>Dikarya</taxon>
        <taxon>Ascomycota</taxon>
        <taxon>Saccharomycotina</taxon>
        <taxon>Saccharomycetes</taxon>
        <taxon>Saccharomycetales</taxon>
        <taxon>Saccharomycetaceae</taxon>
        <taxon>Torulaspora</taxon>
    </lineage>
</organism>
<dbReference type="FunCoup" id="G8ZXH0">
    <property type="interactions" value="32"/>
</dbReference>
<gene>
    <name evidence="2" type="primary">TDEL0F05030</name>
    <name evidence="2" type="ORF">TDEL_0F05030</name>
</gene>
<dbReference type="GO" id="GO:0071561">
    <property type="term" value="C:nucleus-vacuole junction"/>
    <property type="evidence" value="ECO:0007669"/>
    <property type="project" value="EnsemblFungi"/>
</dbReference>
<dbReference type="Proteomes" id="UP000005627">
    <property type="component" value="Chromosome 6"/>
</dbReference>
<dbReference type="RefSeq" id="XP_003682525.1">
    <property type="nucleotide sequence ID" value="XM_003682477.1"/>
</dbReference>
<dbReference type="KEGG" id="tdl:TDEL_0F05030"/>
<dbReference type="eggNOG" id="ENOG502RYUQ">
    <property type="taxonomic scope" value="Eukaryota"/>
</dbReference>
<evidence type="ECO:0000313" key="2">
    <source>
        <dbReference type="EMBL" id="CCE93314.1"/>
    </source>
</evidence>
<dbReference type="HOGENOM" id="CLU_038967_0_0_1"/>
<dbReference type="InterPro" id="IPR003114">
    <property type="entry name" value="Phox_assoc"/>
</dbReference>
<name>G8ZXH0_TORDE</name>
<keyword evidence="3" id="KW-1185">Reference proteome</keyword>
<evidence type="ECO:0000259" key="1">
    <source>
        <dbReference type="Pfam" id="PF02194"/>
    </source>
</evidence>
<accession>G8ZXH0</accession>
<dbReference type="GeneID" id="11504185"/>
<dbReference type="EMBL" id="HE616747">
    <property type="protein sequence ID" value="CCE93314.1"/>
    <property type="molecule type" value="Genomic_DNA"/>
</dbReference>
<dbReference type="InParanoid" id="G8ZXH0"/>
<protein>
    <recommendedName>
        <fullName evidence="1">PXA domain-containing protein</fullName>
    </recommendedName>
</protein>
<reference evidence="2 3" key="1">
    <citation type="journal article" date="2011" name="Proc. Natl. Acad. Sci. U.S.A.">
        <title>Evolutionary erosion of yeast sex chromosomes by mating-type switching accidents.</title>
        <authorList>
            <person name="Gordon J.L."/>
            <person name="Armisen D."/>
            <person name="Proux-Wera E."/>
            <person name="Oheigeartaigh S.S."/>
            <person name="Byrne K.P."/>
            <person name="Wolfe K.H."/>
        </authorList>
    </citation>
    <scope>NUCLEOTIDE SEQUENCE [LARGE SCALE GENOMIC DNA]</scope>
    <source>
        <strain evidence="3">ATCC 10662 / CBS 1146 / NBRC 0425 / NCYC 2629 / NRRL Y-866</strain>
    </source>
</reference>
<dbReference type="Pfam" id="PF02194">
    <property type="entry name" value="PXA"/>
    <property type="match status" value="1"/>
</dbReference>
<dbReference type="OrthoDB" id="5582218at2759"/>
<feature type="domain" description="PXA" evidence="1">
    <location>
        <begin position="80"/>
        <end position="159"/>
    </location>
</feature>